<proteinExistence type="inferred from homology"/>
<dbReference type="Gene3D" id="3.90.226.10">
    <property type="entry name" value="2-enoyl-CoA Hydratase, Chain A, domain 1"/>
    <property type="match status" value="1"/>
</dbReference>
<keyword evidence="5" id="KW-0472">Membrane</keyword>
<evidence type="ECO:0000259" key="6">
    <source>
        <dbReference type="Pfam" id="PF01343"/>
    </source>
</evidence>
<reference evidence="10 11" key="1">
    <citation type="submission" date="2019-10" db="EMBL/GenBank/DDBJ databases">
        <title>Unraveling microbial dark matter from salterns through culturing: the case of the genus Halosegnis.</title>
        <authorList>
            <person name="Duran-Viseras A."/>
            <person name="Andrei A.-S."/>
            <person name="Vera-Gargallo B."/>
            <person name="Ghai R."/>
            <person name="Sanchez-Porro C."/>
            <person name="Ventosa A."/>
        </authorList>
    </citation>
    <scope>NUCLEOTIDE SEQUENCE [LARGE SCALE GENOMIC DNA]</scope>
    <source>
        <strain evidence="8 11">F17-44</strain>
        <strain evidence="7 12">F18-79</strain>
        <strain evidence="9 10">F19-13</strain>
    </source>
</reference>
<dbReference type="PANTHER" id="PTHR33209">
    <property type="entry name" value="PROTEASE 4"/>
    <property type="match status" value="1"/>
</dbReference>
<evidence type="ECO:0000256" key="5">
    <source>
        <dbReference type="SAM" id="Phobius"/>
    </source>
</evidence>
<dbReference type="InterPro" id="IPR002142">
    <property type="entry name" value="Peptidase_S49"/>
</dbReference>
<dbReference type="NCBIfam" id="TIGR00706">
    <property type="entry name" value="SppA_dom"/>
    <property type="match status" value="1"/>
</dbReference>
<evidence type="ECO:0000313" key="9">
    <source>
        <dbReference type="EMBL" id="KAB7519364.1"/>
    </source>
</evidence>
<dbReference type="SUPFAM" id="SSF52096">
    <property type="entry name" value="ClpP/crotonase"/>
    <property type="match status" value="1"/>
</dbReference>
<dbReference type="CDD" id="cd07023">
    <property type="entry name" value="S49_Sppa_N_C"/>
    <property type="match status" value="1"/>
</dbReference>
<dbReference type="OrthoDB" id="31107at2157"/>
<organism evidence="7 12">
    <name type="scientific">Halosegnis rubeus</name>
    <dbReference type="NCBI Taxonomy" id="2212850"/>
    <lineage>
        <taxon>Archaea</taxon>
        <taxon>Methanobacteriati</taxon>
        <taxon>Methanobacteriota</taxon>
        <taxon>Stenosarchaea group</taxon>
        <taxon>Halobacteria</taxon>
        <taxon>Halobacteriales</taxon>
        <taxon>Natronomonadaceae</taxon>
        <taxon>Halosegnis</taxon>
    </lineage>
</organism>
<evidence type="ECO:0000256" key="2">
    <source>
        <dbReference type="ARBA" id="ARBA00022670"/>
    </source>
</evidence>
<dbReference type="GO" id="GO:0008236">
    <property type="term" value="F:serine-type peptidase activity"/>
    <property type="evidence" value="ECO:0007669"/>
    <property type="project" value="UniProtKB-KW"/>
</dbReference>
<keyword evidence="3" id="KW-0378">Hydrolase</keyword>
<dbReference type="GO" id="GO:0006508">
    <property type="term" value="P:proteolysis"/>
    <property type="evidence" value="ECO:0007669"/>
    <property type="project" value="UniProtKB-KW"/>
</dbReference>
<dbReference type="InterPro" id="IPR029045">
    <property type="entry name" value="ClpP/crotonase-like_dom_sf"/>
</dbReference>
<comment type="similarity">
    <text evidence="1">Belongs to the peptidase S49 family.</text>
</comment>
<evidence type="ECO:0000256" key="4">
    <source>
        <dbReference type="ARBA" id="ARBA00022825"/>
    </source>
</evidence>
<feature type="transmembrane region" description="Helical" evidence="5">
    <location>
        <begin position="35"/>
        <end position="55"/>
    </location>
</feature>
<dbReference type="EMBL" id="QJOW01000001">
    <property type="protein sequence ID" value="KAB7518060.1"/>
    <property type="molecule type" value="Genomic_DNA"/>
</dbReference>
<dbReference type="PANTHER" id="PTHR33209:SF1">
    <property type="entry name" value="PEPTIDASE S49 DOMAIN-CONTAINING PROTEIN"/>
    <property type="match status" value="1"/>
</dbReference>
<accession>A0A5N5UIH8</accession>
<gene>
    <name evidence="7" type="primary">sppA</name>
    <name evidence="7" type="ORF">DM867_06450</name>
    <name evidence="8" type="ORF">DMP03_01460</name>
    <name evidence="9" type="ORF">DP108_04465</name>
</gene>
<evidence type="ECO:0000256" key="3">
    <source>
        <dbReference type="ARBA" id="ARBA00022801"/>
    </source>
</evidence>
<dbReference type="InterPro" id="IPR004635">
    <property type="entry name" value="Pept_S49_SppA"/>
</dbReference>
<sequence>MSQGRTLGRLVALTVSVAAAAVVSWYLFVERVTDIADILGILLVLVSVLATLQVASRLLDGKYPAYNVAEVAVEGPIVRDGGGGSLPSSPTTPGADEITEQIDRADEDPVVEALLVKLNTPGGAVVPSDDIRLAIERFDGPVIAYTTDTCASGGYWIASACDELWARTGSVVGSIGVRGSRFTATELLDTAGVEYEQFTAGEYKEAGVPFTELEKDEREYLQGLIDGYYDEFVDVVADGRDLDPEFVRSTEAKVYLGSEAAELGLVDELGTRRDVKEQLEADLGEVTVREFEPSRGPLSAVRGGAASMAYAFGRGVTDSVDGDAAFRLRR</sequence>
<dbReference type="EMBL" id="QKKZ01000002">
    <property type="protein sequence ID" value="KAB7514750.1"/>
    <property type="molecule type" value="Genomic_DNA"/>
</dbReference>
<dbReference type="RefSeq" id="WP_152118960.1">
    <property type="nucleotide sequence ID" value="NZ_QJOW01000001.1"/>
</dbReference>
<dbReference type="EMBL" id="QMDY01000002">
    <property type="protein sequence ID" value="KAB7519364.1"/>
    <property type="molecule type" value="Genomic_DNA"/>
</dbReference>
<name>A0A5N5U7Y0_9EURY</name>
<evidence type="ECO:0000256" key="1">
    <source>
        <dbReference type="ARBA" id="ARBA00008683"/>
    </source>
</evidence>
<evidence type="ECO:0000313" key="7">
    <source>
        <dbReference type="EMBL" id="KAB7514750.1"/>
    </source>
</evidence>
<keyword evidence="12" id="KW-1185">Reference proteome</keyword>
<keyword evidence="4" id="KW-0720">Serine protease</keyword>
<keyword evidence="5" id="KW-0812">Transmembrane</keyword>
<dbReference type="Gene3D" id="6.20.330.10">
    <property type="match status" value="1"/>
</dbReference>
<dbReference type="Proteomes" id="UP000326302">
    <property type="component" value="Unassembled WGS sequence"/>
</dbReference>
<protein>
    <submittedName>
        <fullName evidence="7">Signal peptide peptidase SppA</fullName>
    </submittedName>
</protein>
<keyword evidence="2" id="KW-0645">Protease</keyword>
<feature type="domain" description="Peptidase S49" evidence="6">
    <location>
        <begin position="141"/>
        <end position="282"/>
    </location>
</feature>
<evidence type="ECO:0000313" key="12">
    <source>
        <dbReference type="Proteomes" id="UP000326865"/>
    </source>
</evidence>
<accession>A0A5N5U7Y0</accession>
<evidence type="ECO:0000313" key="11">
    <source>
        <dbReference type="Proteomes" id="UP000326302"/>
    </source>
</evidence>
<evidence type="ECO:0000313" key="8">
    <source>
        <dbReference type="EMBL" id="KAB7518060.1"/>
    </source>
</evidence>
<dbReference type="InterPro" id="IPR047272">
    <property type="entry name" value="S49_SppA_C"/>
</dbReference>
<evidence type="ECO:0000313" key="10">
    <source>
        <dbReference type="Proteomes" id="UP000326207"/>
    </source>
</evidence>
<dbReference type="Proteomes" id="UP000326207">
    <property type="component" value="Unassembled WGS sequence"/>
</dbReference>
<dbReference type="AlphaFoldDB" id="A0A5N5U7Y0"/>
<keyword evidence="5" id="KW-1133">Transmembrane helix</keyword>
<dbReference type="Pfam" id="PF01343">
    <property type="entry name" value="Peptidase_S49"/>
    <property type="match status" value="1"/>
</dbReference>
<dbReference type="Proteomes" id="UP000326865">
    <property type="component" value="Unassembled WGS sequence"/>
</dbReference>
<comment type="caution">
    <text evidence="7">The sequence shown here is derived from an EMBL/GenBank/DDBJ whole genome shotgun (WGS) entry which is preliminary data.</text>
</comment>
<accession>A0A5N5UM30</accession>
<feature type="transmembrane region" description="Helical" evidence="5">
    <location>
        <begin position="7"/>
        <end position="29"/>
    </location>
</feature>